<evidence type="ECO:0000256" key="5">
    <source>
        <dbReference type="ARBA" id="ARBA00022989"/>
    </source>
</evidence>
<evidence type="ECO:0000256" key="6">
    <source>
        <dbReference type="ARBA" id="ARBA00023002"/>
    </source>
</evidence>
<gene>
    <name evidence="13" type="ordered locus">M301_2282</name>
</gene>
<dbReference type="eggNOG" id="COG1612">
    <property type="taxonomic scope" value="Bacteria"/>
</dbReference>
<keyword evidence="7" id="KW-0408">Iron</keyword>
<evidence type="ECO:0000256" key="1">
    <source>
        <dbReference type="ARBA" id="ARBA00004141"/>
    </source>
</evidence>
<organism evidence="13 14">
    <name type="scientific">Methylotenera versatilis (strain 301)</name>
    <dbReference type="NCBI Taxonomy" id="666681"/>
    <lineage>
        <taxon>Bacteria</taxon>
        <taxon>Pseudomonadati</taxon>
        <taxon>Pseudomonadota</taxon>
        <taxon>Betaproteobacteria</taxon>
        <taxon>Nitrosomonadales</taxon>
        <taxon>Methylophilaceae</taxon>
        <taxon>Methylotenera</taxon>
    </lineage>
</organism>
<dbReference type="InterPro" id="IPR050450">
    <property type="entry name" value="COX15/CtaA_HemeA_synthase"/>
</dbReference>
<dbReference type="PANTHER" id="PTHR35457:SF1">
    <property type="entry name" value="HEME A SYNTHASE"/>
    <property type="match status" value="1"/>
</dbReference>
<dbReference type="Pfam" id="PF02628">
    <property type="entry name" value="COX15-CtaA"/>
    <property type="match status" value="1"/>
</dbReference>
<protein>
    <submittedName>
        <fullName evidence="13">Cytochrome oxidase assembly</fullName>
    </submittedName>
</protein>
<feature type="transmembrane region" description="Helical" evidence="12">
    <location>
        <begin position="140"/>
        <end position="159"/>
    </location>
</feature>
<evidence type="ECO:0000256" key="9">
    <source>
        <dbReference type="ARBA" id="ARBA00023136"/>
    </source>
</evidence>
<reference evidence="14" key="1">
    <citation type="submission" date="2010-05" db="EMBL/GenBank/DDBJ databases">
        <title>Complete sequence of Methylotenera sp. 301.</title>
        <authorList>
            <person name="Lucas S."/>
            <person name="Copeland A."/>
            <person name="Lapidus A."/>
            <person name="Cheng J.-F."/>
            <person name="Bruce D."/>
            <person name="Goodwin L."/>
            <person name="Pitluck S."/>
            <person name="Clum A."/>
            <person name="Land M."/>
            <person name="Hauser L."/>
            <person name="Kyrpides N."/>
            <person name="Ivanova N."/>
            <person name="Chistoservova L."/>
            <person name="Kalyuzhnaya M."/>
            <person name="Woyke T."/>
        </authorList>
    </citation>
    <scope>NUCLEOTIDE SEQUENCE [LARGE SCALE GENOMIC DNA]</scope>
    <source>
        <strain evidence="14">301</strain>
    </source>
</reference>
<feature type="transmembrane region" description="Helical" evidence="12">
    <location>
        <begin position="306"/>
        <end position="326"/>
    </location>
</feature>
<evidence type="ECO:0000256" key="8">
    <source>
        <dbReference type="ARBA" id="ARBA00023133"/>
    </source>
</evidence>
<evidence type="ECO:0000256" key="10">
    <source>
        <dbReference type="ARBA" id="ARBA00023157"/>
    </source>
</evidence>
<dbReference type="GO" id="GO:0016020">
    <property type="term" value="C:membrane"/>
    <property type="evidence" value="ECO:0007669"/>
    <property type="project" value="UniProtKB-SubCell"/>
</dbReference>
<keyword evidence="5 12" id="KW-1133">Transmembrane helix</keyword>
<keyword evidence="6" id="KW-0560">Oxidoreductase</keyword>
<keyword evidence="14" id="KW-1185">Reference proteome</keyword>
<evidence type="ECO:0000256" key="12">
    <source>
        <dbReference type="SAM" id="Phobius"/>
    </source>
</evidence>
<dbReference type="GO" id="GO:0006784">
    <property type="term" value="P:heme A biosynthetic process"/>
    <property type="evidence" value="ECO:0007669"/>
    <property type="project" value="InterPro"/>
</dbReference>
<evidence type="ECO:0000256" key="4">
    <source>
        <dbReference type="ARBA" id="ARBA00022723"/>
    </source>
</evidence>
<proteinExistence type="predicted"/>
<dbReference type="Proteomes" id="UP000000383">
    <property type="component" value="Chromosome"/>
</dbReference>
<feature type="transmembrane region" description="Helical" evidence="12">
    <location>
        <begin position="116"/>
        <end position="134"/>
    </location>
</feature>
<dbReference type="OrthoDB" id="1447144at2"/>
<keyword evidence="3 12" id="KW-0812">Transmembrane</keyword>
<evidence type="ECO:0000313" key="13">
    <source>
        <dbReference type="EMBL" id="ADI30647.1"/>
    </source>
</evidence>
<keyword evidence="9 12" id="KW-0472">Membrane</keyword>
<comment type="subcellular location">
    <subcellularLocation>
        <location evidence="1">Membrane</location>
        <topology evidence="1">Multi-pass membrane protein</topology>
    </subcellularLocation>
</comment>
<accession>D7DLV3</accession>
<keyword evidence="2" id="KW-1003">Cell membrane</keyword>
<dbReference type="EMBL" id="CP002056">
    <property type="protein sequence ID" value="ADI30647.1"/>
    <property type="molecule type" value="Genomic_DNA"/>
</dbReference>
<feature type="transmembrane region" description="Helical" evidence="12">
    <location>
        <begin position="85"/>
        <end position="104"/>
    </location>
</feature>
<dbReference type="PANTHER" id="PTHR35457">
    <property type="entry name" value="HEME A SYNTHASE"/>
    <property type="match status" value="1"/>
</dbReference>
<evidence type="ECO:0000256" key="3">
    <source>
        <dbReference type="ARBA" id="ARBA00022692"/>
    </source>
</evidence>
<comment type="pathway">
    <text evidence="11">Porphyrin-containing compound metabolism.</text>
</comment>
<evidence type="ECO:0000313" key="14">
    <source>
        <dbReference type="Proteomes" id="UP000000383"/>
    </source>
</evidence>
<evidence type="ECO:0000256" key="2">
    <source>
        <dbReference type="ARBA" id="ARBA00022475"/>
    </source>
</evidence>
<dbReference type="GO" id="GO:0046872">
    <property type="term" value="F:metal ion binding"/>
    <property type="evidence" value="ECO:0007669"/>
    <property type="project" value="UniProtKB-KW"/>
</dbReference>
<dbReference type="RefSeq" id="WP_013148955.1">
    <property type="nucleotide sequence ID" value="NC_014207.1"/>
</dbReference>
<feature type="transmembrane region" description="Helical" evidence="12">
    <location>
        <begin position="179"/>
        <end position="197"/>
    </location>
</feature>
<evidence type="ECO:0000256" key="11">
    <source>
        <dbReference type="ARBA" id="ARBA00023444"/>
    </source>
</evidence>
<reference evidence="13 14" key="2">
    <citation type="journal article" date="2011" name="J. Bacteriol.">
        <title>Genomes of three methylotrophs from a single niche uncover genetic and metabolic divergence of Methylophilaceae.</title>
        <authorList>
            <person name="Lapidus A."/>
            <person name="Clum A."/>
            <person name="Labutti K."/>
            <person name="Kaluzhnaya M.G."/>
            <person name="Lim S."/>
            <person name="Beck D.A."/>
            <person name="Glavina Del Rio T."/>
            <person name="Nolan M."/>
            <person name="Mavromatis K."/>
            <person name="Huntemann M."/>
            <person name="Lucas S."/>
            <person name="Lidstrom M.E."/>
            <person name="Ivanova N."/>
            <person name="Chistoserdova L."/>
        </authorList>
    </citation>
    <scope>NUCLEOTIDE SEQUENCE [LARGE SCALE GENOMIC DNA]</scope>
    <source>
        <strain evidence="13 14">301</strain>
    </source>
</reference>
<name>D7DLV3_METV0</name>
<dbReference type="InterPro" id="IPR003780">
    <property type="entry name" value="COX15/CtaA_fam"/>
</dbReference>
<keyword evidence="4" id="KW-0479">Metal-binding</keyword>
<feature type="transmembrane region" description="Helical" evidence="12">
    <location>
        <begin position="281"/>
        <end position="300"/>
    </location>
</feature>
<dbReference type="GO" id="GO:0016491">
    <property type="term" value="F:oxidoreductase activity"/>
    <property type="evidence" value="ECO:0007669"/>
    <property type="project" value="UniProtKB-KW"/>
</dbReference>
<dbReference type="KEGG" id="meh:M301_2282"/>
<keyword evidence="10" id="KW-1015">Disulfide bond</keyword>
<sequence precursor="true">MYGNSKSFKWFRTLVLIGAMLALGVVVLGAYVRLTDAGLGCPDWPGCYGTLTVPQSEAAIASAQSAYPSNMIVVVKAWREMIHRYFAGTLGLIVLAIFALGWKAKREIKCSPWTPSFLLILIAFQAMLGMWTVTMLLKPAIVSSHLLGGMSTLAILTWLAHRHWGHYSATIITSTRLRVAIRIGLLVLFMQIFLGGWTSTNYAALACTDFPTCHGVFFPEMDFKDAFHMVRELGQGANGGALTLASITAIQWTHRLGALITFIYLGLLVHNILKYWQLKRLAVILLIVLCAQISLGIANLLLHLPLVLAVAHNFTAGLLIIILVTINSKITGYKK</sequence>
<dbReference type="AlphaFoldDB" id="D7DLV3"/>
<keyword evidence="8" id="KW-0350">Heme biosynthesis</keyword>
<dbReference type="STRING" id="666681.M301_2282"/>
<feature type="transmembrane region" description="Helical" evidence="12">
    <location>
        <begin position="12"/>
        <end position="32"/>
    </location>
</feature>
<feature type="transmembrane region" description="Helical" evidence="12">
    <location>
        <begin position="252"/>
        <end position="269"/>
    </location>
</feature>
<evidence type="ECO:0000256" key="7">
    <source>
        <dbReference type="ARBA" id="ARBA00023004"/>
    </source>
</evidence>
<dbReference type="HOGENOM" id="CLU_041525_0_0_4"/>